<organism evidence="3 4">
    <name type="scientific">Biomphalaria glabrata</name>
    <name type="common">Bloodfluke planorb</name>
    <name type="synonym">Freshwater snail</name>
    <dbReference type="NCBI Taxonomy" id="6526"/>
    <lineage>
        <taxon>Eukaryota</taxon>
        <taxon>Metazoa</taxon>
        <taxon>Spiralia</taxon>
        <taxon>Lophotrochozoa</taxon>
        <taxon>Mollusca</taxon>
        <taxon>Gastropoda</taxon>
        <taxon>Heterobranchia</taxon>
        <taxon>Euthyneura</taxon>
        <taxon>Panpulmonata</taxon>
        <taxon>Hygrophila</taxon>
        <taxon>Lymnaeoidea</taxon>
        <taxon>Planorbidae</taxon>
        <taxon>Biomphalaria</taxon>
    </lineage>
</organism>
<feature type="region of interest" description="Disordered" evidence="1">
    <location>
        <begin position="1"/>
        <end position="28"/>
    </location>
</feature>
<gene>
    <name evidence="3" type="primary">106054547</name>
</gene>
<evidence type="ECO:0000256" key="1">
    <source>
        <dbReference type="SAM" id="MobiDB-lite"/>
    </source>
</evidence>
<evidence type="ECO:0000313" key="4">
    <source>
        <dbReference type="Proteomes" id="UP000076420"/>
    </source>
</evidence>
<feature type="domain" description="Integrase catalytic" evidence="2">
    <location>
        <begin position="174"/>
        <end position="268"/>
    </location>
</feature>
<dbReference type="AlphaFoldDB" id="A0A2C9L3Y2"/>
<dbReference type="PANTHER" id="PTHR37984:SF5">
    <property type="entry name" value="PROTEIN NYNRIN-LIKE"/>
    <property type="match status" value="1"/>
</dbReference>
<evidence type="ECO:0000313" key="3">
    <source>
        <dbReference type="EnsemblMetazoa" id="BGLB026802-PA"/>
    </source>
</evidence>
<name>A0A2C9L3Y2_BIOGL</name>
<reference evidence="3" key="1">
    <citation type="submission" date="2020-05" db="UniProtKB">
        <authorList>
            <consortium name="EnsemblMetazoa"/>
        </authorList>
    </citation>
    <scope>IDENTIFICATION</scope>
    <source>
        <strain evidence="3">BB02</strain>
    </source>
</reference>
<dbReference type="InterPro" id="IPR036397">
    <property type="entry name" value="RNaseH_sf"/>
</dbReference>
<dbReference type="VEuPathDB" id="VectorBase:BGLB026802"/>
<dbReference type="InterPro" id="IPR012337">
    <property type="entry name" value="RNaseH-like_sf"/>
</dbReference>
<feature type="compositionally biased region" description="Polar residues" evidence="1">
    <location>
        <begin position="357"/>
        <end position="380"/>
    </location>
</feature>
<dbReference type="SUPFAM" id="SSF53098">
    <property type="entry name" value="Ribonuclease H-like"/>
    <property type="match status" value="1"/>
</dbReference>
<proteinExistence type="predicted"/>
<feature type="region of interest" description="Disordered" evidence="1">
    <location>
        <begin position="353"/>
        <end position="395"/>
    </location>
</feature>
<dbReference type="InterPro" id="IPR001584">
    <property type="entry name" value="Integrase_cat-core"/>
</dbReference>
<dbReference type="PROSITE" id="PS50994">
    <property type="entry name" value="INTEGRASE"/>
    <property type="match status" value="1"/>
</dbReference>
<dbReference type="GO" id="GO:0030036">
    <property type="term" value="P:actin cytoskeleton organization"/>
    <property type="evidence" value="ECO:0007669"/>
    <property type="project" value="InterPro"/>
</dbReference>
<dbReference type="PANTHER" id="PTHR37984">
    <property type="entry name" value="PROTEIN CBG26694"/>
    <property type="match status" value="1"/>
</dbReference>
<dbReference type="GO" id="GO:0015074">
    <property type="term" value="P:DNA integration"/>
    <property type="evidence" value="ECO:0007669"/>
    <property type="project" value="InterPro"/>
</dbReference>
<dbReference type="VEuPathDB" id="VectorBase:BGLAX_044142"/>
<protein>
    <recommendedName>
        <fullName evidence="2">Integrase catalytic domain-containing protein</fullName>
    </recommendedName>
</protein>
<dbReference type="GO" id="GO:0003676">
    <property type="term" value="F:nucleic acid binding"/>
    <property type="evidence" value="ECO:0007669"/>
    <property type="project" value="InterPro"/>
</dbReference>
<dbReference type="InterPro" id="IPR050951">
    <property type="entry name" value="Retrovirus_Pol_polyprotein"/>
</dbReference>
<dbReference type="GO" id="GO:0003779">
    <property type="term" value="F:actin binding"/>
    <property type="evidence" value="ECO:0007669"/>
    <property type="project" value="InterPro"/>
</dbReference>
<accession>A0A2C9L3Y2</accession>
<dbReference type="GO" id="GO:0031267">
    <property type="term" value="F:small GTPase binding"/>
    <property type="evidence" value="ECO:0007669"/>
    <property type="project" value="InterPro"/>
</dbReference>
<dbReference type="InterPro" id="IPR010473">
    <property type="entry name" value="GTPase-bd"/>
</dbReference>
<dbReference type="SMART" id="SM01140">
    <property type="entry name" value="Drf_GBD"/>
    <property type="match status" value="1"/>
</dbReference>
<evidence type="ECO:0000259" key="2">
    <source>
        <dbReference type="PROSITE" id="PS50994"/>
    </source>
</evidence>
<dbReference type="Proteomes" id="UP000076420">
    <property type="component" value="Unassembled WGS sequence"/>
</dbReference>
<dbReference type="STRING" id="6526.A0A2C9L3Y2"/>
<dbReference type="Gene3D" id="3.30.420.10">
    <property type="entry name" value="Ribonuclease H-like superfamily/Ribonuclease H"/>
    <property type="match status" value="1"/>
</dbReference>
<dbReference type="KEGG" id="bgt:106054547"/>
<feature type="compositionally biased region" description="Polar residues" evidence="1">
    <location>
        <begin position="14"/>
        <end position="28"/>
    </location>
</feature>
<sequence length="410" mass="46126">MAGELMTQHGPLETQAQLRATETTSSGVISEKPEKWTQFLIGWMRTAKVQGSGTGLRPHHAVTLLQQQRHQPTVTLFTSLARELKKGDRRWLLEFLSGHGLEILFETLETANNLKTISAGTEATRNNTRNVSFLSVLLQACCAECISLVMDSEPSLDYIIENEEFIRRFAVAYVHTDRGTSFMSTEVQNFLHERGIATSRTTPYSPRGNGQIEKLNGTLWKAITLALHSKELDIAKWELVLNDALQSIRSLLCTATNRTPHERLLGFNRRSGSGTSLPTWLTSPGPVLLKKNVRSSKYDPLKEEVDLVTCNPQYAVIRTPNGREETVSLRMLAPREEQKVIEIENQSRTELDIGCPVQSSPPRNQPTDSIMPEETTSTTEDIARPSETQADETTHTYNLRVRRTRPNYKV</sequence>
<dbReference type="EnsemblMetazoa" id="BGLB026802-RA">
    <property type="protein sequence ID" value="BGLB026802-PA"/>
    <property type="gene ID" value="BGLB026802"/>
</dbReference>